<sequence>MENNLPVISKRLWSIVRVAFFTLRKGFTKRKLLMGLNLMLKRPGKLAGKAFINLISHHHHCHHGSFAASQDAQLQFSTARGYEFSCSNTPKYGFITKRHIVPRHFLASAHAPLALDDDAVAVNNVLNNVVMEMLNDKECKDVVEASPALPVTGRTLTVRVTVQDGNDDGDNQVDKAADEFIERFFMELRKQG</sequence>
<dbReference type="PANTHER" id="PTHR33265:SF8">
    <property type="entry name" value="AVR9_CF-9 RAPIDLY ELICITED PROTEIN 146"/>
    <property type="match status" value="1"/>
</dbReference>
<dbReference type="Proteomes" id="UP001293593">
    <property type="component" value="Unassembled WGS sequence"/>
</dbReference>
<name>A0AAE1JGY4_9FABA</name>
<evidence type="ECO:0000313" key="2">
    <source>
        <dbReference type="Proteomes" id="UP001293593"/>
    </source>
</evidence>
<proteinExistence type="predicted"/>
<organism evidence="1 2">
    <name type="scientific">Acacia crassicarpa</name>
    <name type="common">northern wattle</name>
    <dbReference type="NCBI Taxonomy" id="499986"/>
    <lineage>
        <taxon>Eukaryota</taxon>
        <taxon>Viridiplantae</taxon>
        <taxon>Streptophyta</taxon>
        <taxon>Embryophyta</taxon>
        <taxon>Tracheophyta</taxon>
        <taxon>Spermatophyta</taxon>
        <taxon>Magnoliopsida</taxon>
        <taxon>eudicotyledons</taxon>
        <taxon>Gunneridae</taxon>
        <taxon>Pentapetalae</taxon>
        <taxon>rosids</taxon>
        <taxon>fabids</taxon>
        <taxon>Fabales</taxon>
        <taxon>Fabaceae</taxon>
        <taxon>Caesalpinioideae</taxon>
        <taxon>mimosoid clade</taxon>
        <taxon>Acacieae</taxon>
        <taxon>Acacia</taxon>
    </lineage>
</organism>
<accession>A0AAE1JGY4</accession>
<gene>
    <name evidence="1" type="ORF">QN277_022499</name>
</gene>
<dbReference type="EMBL" id="JAWXYG010000006">
    <property type="protein sequence ID" value="KAK4269328.1"/>
    <property type="molecule type" value="Genomic_DNA"/>
</dbReference>
<dbReference type="PANTHER" id="PTHR33265">
    <property type="entry name" value="AVR9/CF-9 RAPIDLY ELICITED PROTEIN-RELATED"/>
    <property type="match status" value="1"/>
</dbReference>
<dbReference type="AlphaFoldDB" id="A0AAE1JGY4"/>
<protein>
    <submittedName>
        <fullName evidence="1">Uncharacterized protein</fullName>
    </submittedName>
</protein>
<reference evidence="1" key="1">
    <citation type="submission" date="2023-10" db="EMBL/GenBank/DDBJ databases">
        <title>Chromosome-level genome of the transformable northern wattle, Acacia crassicarpa.</title>
        <authorList>
            <person name="Massaro I."/>
            <person name="Sinha N.R."/>
            <person name="Poethig S."/>
            <person name="Leichty A.R."/>
        </authorList>
    </citation>
    <scope>NUCLEOTIDE SEQUENCE</scope>
    <source>
        <strain evidence="1">Acra3RX</strain>
        <tissue evidence="1">Leaf</tissue>
    </source>
</reference>
<evidence type="ECO:0000313" key="1">
    <source>
        <dbReference type="EMBL" id="KAK4269328.1"/>
    </source>
</evidence>
<comment type="caution">
    <text evidence="1">The sequence shown here is derived from an EMBL/GenBank/DDBJ whole genome shotgun (WGS) entry which is preliminary data.</text>
</comment>
<keyword evidence="2" id="KW-1185">Reference proteome</keyword>